<feature type="region of interest" description="Disordered" evidence="7">
    <location>
        <begin position="803"/>
        <end position="849"/>
    </location>
</feature>
<dbReference type="GO" id="GO:0005576">
    <property type="term" value="C:extracellular region"/>
    <property type="evidence" value="ECO:0007669"/>
    <property type="project" value="UniProtKB-SubCell"/>
</dbReference>
<proteinExistence type="predicted"/>
<dbReference type="Gene3D" id="3.30.710.10">
    <property type="entry name" value="Potassium Channel Kv1.1, Chain A"/>
    <property type="match status" value="1"/>
</dbReference>
<dbReference type="SUPFAM" id="SSF117281">
    <property type="entry name" value="Kelch motif"/>
    <property type="match status" value="1"/>
</dbReference>
<dbReference type="SMART" id="SM00875">
    <property type="entry name" value="BACK"/>
    <property type="match status" value="1"/>
</dbReference>
<name>A0AA35KSE4_9SAUR</name>
<dbReference type="SMART" id="SM00225">
    <property type="entry name" value="BTB"/>
    <property type="match status" value="1"/>
</dbReference>
<evidence type="ECO:0000256" key="3">
    <source>
        <dbReference type="ARBA" id="ARBA00022525"/>
    </source>
</evidence>
<organism evidence="10 11">
    <name type="scientific">Podarcis lilfordi</name>
    <name type="common">Lilford's wall lizard</name>
    <dbReference type="NCBI Taxonomy" id="74358"/>
    <lineage>
        <taxon>Eukaryota</taxon>
        <taxon>Metazoa</taxon>
        <taxon>Chordata</taxon>
        <taxon>Craniata</taxon>
        <taxon>Vertebrata</taxon>
        <taxon>Euteleostomi</taxon>
        <taxon>Lepidosauria</taxon>
        <taxon>Squamata</taxon>
        <taxon>Bifurcata</taxon>
        <taxon>Unidentata</taxon>
        <taxon>Episquamata</taxon>
        <taxon>Laterata</taxon>
        <taxon>Lacertibaenia</taxon>
        <taxon>Lacertidae</taxon>
        <taxon>Podarcis</taxon>
    </lineage>
</organism>
<gene>
    <name evidence="10" type="ORF">PODLI_1B012156</name>
</gene>
<keyword evidence="3" id="KW-0964">Secreted</keyword>
<keyword evidence="6" id="KW-0325">Glycoprotein</keyword>
<evidence type="ECO:0000259" key="9">
    <source>
        <dbReference type="PROSITE" id="PS50097"/>
    </source>
</evidence>
<dbReference type="Pfam" id="PF00651">
    <property type="entry name" value="BTB"/>
    <property type="match status" value="1"/>
</dbReference>
<dbReference type="PROSITE" id="PS50097">
    <property type="entry name" value="BTB"/>
    <property type="match status" value="1"/>
</dbReference>
<feature type="compositionally biased region" description="Basic and acidic residues" evidence="7">
    <location>
        <begin position="317"/>
        <end position="328"/>
    </location>
</feature>
<dbReference type="PANTHER" id="PTHR15031:SF4">
    <property type="entry name" value="CARTILAGE INTERMEDIATE LAYER PROTEIN 1"/>
    <property type="match status" value="1"/>
</dbReference>
<dbReference type="Pfam" id="PF01344">
    <property type="entry name" value="Kelch_1"/>
    <property type="match status" value="1"/>
</dbReference>
<dbReference type="InterPro" id="IPR006652">
    <property type="entry name" value="Kelch_1"/>
</dbReference>
<feature type="compositionally biased region" description="Pro residues" evidence="7">
    <location>
        <begin position="461"/>
        <end position="473"/>
    </location>
</feature>
<dbReference type="Pfam" id="PF13330">
    <property type="entry name" value="Mucin2_WxxW"/>
    <property type="match status" value="5"/>
</dbReference>
<evidence type="ECO:0000256" key="2">
    <source>
        <dbReference type="ARBA" id="ARBA00022441"/>
    </source>
</evidence>
<keyword evidence="5" id="KW-0677">Repeat</keyword>
<evidence type="ECO:0000313" key="11">
    <source>
        <dbReference type="Proteomes" id="UP001178461"/>
    </source>
</evidence>
<feature type="signal peptide" evidence="8">
    <location>
        <begin position="1"/>
        <end position="20"/>
    </location>
</feature>
<evidence type="ECO:0000256" key="5">
    <source>
        <dbReference type="ARBA" id="ARBA00022737"/>
    </source>
</evidence>
<dbReference type="InterPro" id="IPR011705">
    <property type="entry name" value="BACK"/>
</dbReference>
<keyword evidence="11" id="KW-1185">Reference proteome</keyword>
<accession>A0AA35KSE4</accession>
<evidence type="ECO:0000313" key="10">
    <source>
        <dbReference type="EMBL" id="CAI5782743.1"/>
    </source>
</evidence>
<dbReference type="SUPFAM" id="SSF54695">
    <property type="entry name" value="POZ domain"/>
    <property type="match status" value="1"/>
</dbReference>
<dbReference type="Proteomes" id="UP001178461">
    <property type="component" value="Chromosome 8"/>
</dbReference>
<feature type="domain" description="BTB" evidence="9">
    <location>
        <begin position="1001"/>
        <end position="1068"/>
    </location>
</feature>
<feature type="compositionally biased region" description="Pro residues" evidence="7">
    <location>
        <begin position="627"/>
        <end position="637"/>
    </location>
</feature>
<dbReference type="Gene3D" id="2.120.10.80">
    <property type="entry name" value="Kelch-type beta propeller"/>
    <property type="match status" value="1"/>
</dbReference>
<dbReference type="PANTHER" id="PTHR15031">
    <property type="entry name" value="CARTILAGE INTERMEDIATE LAYER PROTEIN CLIP"/>
    <property type="match status" value="1"/>
</dbReference>
<evidence type="ECO:0000256" key="7">
    <source>
        <dbReference type="SAM" id="MobiDB-lite"/>
    </source>
</evidence>
<dbReference type="Pfam" id="PF24681">
    <property type="entry name" value="Kelch_KLHDC2_KLHL20_DRC7"/>
    <property type="match status" value="1"/>
</dbReference>
<dbReference type="InterPro" id="IPR011333">
    <property type="entry name" value="SKP1/BTB/POZ_sf"/>
</dbReference>
<feature type="region of interest" description="Disordered" evidence="7">
    <location>
        <begin position="461"/>
        <end position="492"/>
    </location>
</feature>
<dbReference type="EMBL" id="OX395133">
    <property type="protein sequence ID" value="CAI5782743.1"/>
    <property type="molecule type" value="Genomic_DNA"/>
</dbReference>
<feature type="compositionally biased region" description="Polar residues" evidence="7">
    <location>
        <begin position="640"/>
        <end position="658"/>
    </location>
</feature>
<dbReference type="InterPro" id="IPR000210">
    <property type="entry name" value="BTB/POZ_dom"/>
</dbReference>
<dbReference type="Gene3D" id="1.25.40.420">
    <property type="match status" value="1"/>
</dbReference>
<dbReference type="InterPro" id="IPR025155">
    <property type="entry name" value="WxxW_domain"/>
</dbReference>
<keyword evidence="2" id="KW-0880">Kelch repeat</keyword>
<feature type="region of interest" description="Disordered" evidence="7">
    <location>
        <begin position="586"/>
        <end position="662"/>
    </location>
</feature>
<evidence type="ECO:0000256" key="6">
    <source>
        <dbReference type="ARBA" id="ARBA00023180"/>
    </source>
</evidence>
<dbReference type="InterPro" id="IPR039675">
    <property type="entry name" value="CILP1/CILP2"/>
</dbReference>
<dbReference type="Pfam" id="PF07707">
    <property type="entry name" value="BACK"/>
    <property type="match status" value="1"/>
</dbReference>
<evidence type="ECO:0000256" key="1">
    <source>
        <dbReference type="ARBA" id="ARBA00004613"/>
    </source>
</evidence>
<reference evidence="10" key="1">
    <citation type="submission" date="2022-12" db="EMBL/GenBank/DDBJ databases">
        <authorList>
            <person name="Alioto T."/>
            <person name="Alioto T."/>
            <person name="Gomez Garrido J."/>
        </authorList>
    </citation>
    <scope>NUCLEOTIDE SEQUENCE</scope>
</reference>
<evidence type="ECO:0000256" key="4">
    <source>
        <dbReference type="ARBA" id="ARBA00022729"/>
    </source>
</evidence>
<protein>
    <submittedName>
        <fullName evidence="10">24 isoform X1</fullName>
    </submittedName>
</protein>
<dbReference type="SMART" id="SM00612">
    <property type="entry name" value="Kelch"/>
    <property type="match status" value="4"/>
</dbReference>
<feature type="compositionally biased region" description="Pro residues" evidence="7">
    <location>
        <begin position="589"/>
        <end position="603"/>
    </location>
</feature>
<comment type="subcellular location">
    <subcellularLocation>
        <location evidence="1">Secreted</location>
    </subcellularLocation>
</comment>
<feature type="chain" id="PRO_5041422881" evidence="8">
    <location>
        <begin position="21"/>
        <end position="1572"/>
    </location>
</feature>
<sequence>MKVFQSMLLGVLLALSLTGAQEVKQPPAKECKTRWFDRDNPSGTGDYELLSQFWDENPHIICPQPLAIEVQTVDGIPASETGQKFSVNDATSGFACINAQQEKGKACRDYQVRFTCPEAYCPTVPSPQAPLGTETTLPPVQTPHPGPEQTTILKGAPTPQVPLRPETTLPPAQTPHPGPEQTTILKGEPTPQVPLRPETTLPPVQTPHPGPEQTTILKGAPTPQVPLRPETTLPPVQTPHPGPEQTTILKGEPTPQVPLRPETTLPPAQTPHLGPEQTTSAEGQKGAPTAQAQLGPGTTFPPAQTPQPGPEETTSAESKKGENDGHFNDDEDVDECGEEDFASLAPTPDSEQIITPESPQKVCNTRWFDEDDPSGTGDYEFFFDILDKYPNDICSEPTAIEVQTLDGTPASETGQIFTTNDARTGFSCIHASQGKGKRCHDYQVRFTCPLSFCSGGEIPSTPGPEPVTSPAPTPTLEEIKGSPKIPVKESPSTCKTRWFNEDNPSGDGDQEFLFNLIHMHPQEICRMPLAIEVQTVDGIPALKAGQPIAVHDVITGFSCINAEQAKGQLCYDYRVRFTCSAPFCSSEIPPTPGPEPVTPPAPTPTLKQVESSPEIPVKGGEIQSTPAPEPITPPAPTPTLEQVQSSSNIPAKGDQNQPGAGLEPVTLLAPTAVSPEVKTGSQVQEQACKTNWFDRDNPSGTGDYELLSDIMDENEIDTICLDPIAIEVQTVDGIPASETGQQFAVNDSTRGFACVNAHQGKGVMCLDYQVRFTCPDSFCAGKGQPGVESTSAVTAAPVPATQETNQFPTQGQDQSGLTPAASTPVDSLPAQTTTANTPIDTVPVQTTPQSPAPVCKTKWLNRDNPSATGDYELIYYLKKDYPKAICNKPIAIEVQTVDGIPASQTGQIFSRNDAVNGFACINAQQGKRGVCHDYKVQFTCPESFCSGPLEELPLPLLLSSASFILLVMSSSHKRGQPETFKPRPLGLTQGLAEMYEEELLYDATLIADGQRFPCHRALLAAISPYFRDVFINTWKESGGKEVLLQEVSPFVVENILKYIYTEDITLTPELAPHLFAGANRLQIIPLQNLCCRFLGKNLSVQNCFEMYSLARMHKSPALLHAVIRFLTRKFSQVCEHESFHQLDLSTLITLISSSNLEVASEIKVYRAVRLWVQGQSSKHGPLLGDLMRHVRFPLFSPEEQVELQRDLEKWKDLRLEWKVLDGEERFRHIKGLRQGMYKPHILCIDTQMCEYQELESEEAHMGCYDPQTELWEKLPGLQCLTHACCATAGEKIYVSGGICKNSYSTAVYEFSSFRSQWLQLAPMTVPRAAHGFLFHNQKLYAMGGWCQFQSFLNLAEAFDLATGTWATIAKLPFALSHPASSVFQNKLYLLGGATGVSGQWLFHKGFLIYETSSNTWTQVPLSTGFFAAGAVAGDRGIYVIGGYIEKKMRDWVEGLLIPENRHSSRKCFLVNETGKISGNIGMPKLPRGVANAGVVSCGKRIYVLGGEDLTQRYKMIYYWEPGEPRWHRCTTEIPTTREGISSFGCVTMMRPIPHIRQLFQVTALVIVSAASK</sequence>
<dbReference type="InterPro" id="IPR015915">
    <property type="entry name" value="Kelch-typ_b-propeller"/>
</dbReference>
<keyword evidence="4 8" id="KW-0732">Signal</keyword>
<evidence type="ECO:0000256" key="8">
    <source>
        <dbReference type="SAM" id="SignalP"/>
    </source>
</evidence>
<feature type="region of interest" description="Disordered" evidence="7">
    <location>
        <begin position="123"/>
        <end position="334"/>
    </location>
</feature>